<sequence length="343" mass="36963">MEHYAGIDVSLELSSVCVVDAAGRIAREAKVPSEPDALIGWFRGLGLQVSRVGLEAGPLSQWLYAAMRGAGLAVELLETRHVRGAFKAMPVKTDRKDARGIAQLMRLGWFRPVHCKSVPAQETRALLTTRKLLQAKHHDVEMSLRGVLRGFGLKVGPTTPRTFPGRIRELVEGHPTLAVVAGALLAAREALGEQLRGLEKRLRDQAREDERARLLMTAPGVGVIVALTFAAAVDDPARFRSSKAVGAHFGLTPRKYQSGETDVTGRISKTGDGGVRTALYEAANVILTRPVKGSALKSWAARLANRAGMRKAKVALARKLAVVLHRMLTDGKPFAAERAAATA</sequence>
<dbReference type="NCBIfam" id="NF033542">
    <property type="entry name" value="transpos_IS110"/>
    <property type="match status" value="1"/>
</dbReference>
<dbReference type="PANTHER" id="PTHR33055:SF3">
    <property type="entry name" value="PUTATIVE TRANSPOSASE FOR IS117-RELATED"/>
    <property type="match status" value="1"/>
</dbReference>
<evidence type="ECO:0000259" key="2">
    <source>
        <dbReference type="Pfam" id="PF02371"/>
    </source>
</evidence>
<dbReference type="GO" id="GO:0004803">
    <property type="term" value="F:transposase activity"/>
    <property type="evidence" value="ECO:0007669"/>
    <property type="project" value="InterPro"/>
</dbReference>
<feature type="domain" description="Transposase IS116/IS110/IS902 C-terminal" evidence="2">
    <location>
        <begin position="212"/>
        <end position="287"/>
    </location>
</feature>
<dbReference type="Pfam" id="PF02371">
    <property type="entry name" value="Transposase_20"/>
    <property type="match status" value="1"/>
</dbReference>
<dbReference type="PANTHER" id="PTHR33055">
    <property type="entry name" value="TRANSPOSASE FOR INSERTION SEQUENCE ELEMENT IS1111A"/>
    <property type="match status" value="1"/>
</dbReference>
<evidence type="ECO:0000259" key="1">
    <source>
        <dbReference type="Pfam" id="PF01548"/>
    </source>
</evidence>
<accession>A0A6J4JGW4</accession>
<dbReference type="GO" id="GO:0003677">
    <property type="term" value="F:DNA binding"/>
    <property type="evidence" value="ECO:0007669"/>
    <property type="project" value="InterPro"/>
</dbReference>
<organism evidence="3">
    <name type="scientific">uncultured Acetobacteraceae bacterium</name>
    <dbReference type="NCBI Taxonomy" id="169975"/>
    <lineage>
        <taxon>Bacteria</taxon>
        <taxon>Pseudomonadati</taxon>
        <taxon>Pseudomonadota</taxon>
        <taxon>Alphaproteobacteria</taxon>
        <taxon>Acetobacterales</taxon>
        <taxon>Acetobacteraceae</taxon>
        <taxon>environmental samples</taxon>
    </lineage>
</organism>
<dbReference type="InterPro" id="IPR002525">
    <property type="entry name" value="Transp_IS110-like_N"/>
</dbReference>
<name>A0A6J4JGW4_9PROT</name>
<evidence type="ECO:0000313" key="3">
    <source>
        <dbReference type="EMBL" id="CAA9277735.1"/>
    </source>
</evidence>
<proteinExistence type="predicted"/>
<dbReference type="InterPro" id="IPR047650">
    <property type="entry name" value="Transpos_IS110"/>
</dbReference>
<gene>
    <name evidence="3" type="ORF">AVDCRST_MAG08-3556</name>
</gene>
<feature type="domain" description="Transposase IS110-like N-terminal" evidence="1">
    <location>
        <begin position="5"/>
        <end position="150"/>
    </location>
</feature>
<dbReference type="GO" id="GO:0006313">
    <property type="term" value="P:DNA transposition"/>
    <property type="evidence" value="ECO:0007669"/>
    <property type="project" value="InterPro"/>
</dbReference>
<protein>
    <submittedName>
        <fullName evidence="3">Mobile element protein</fullName>
    </submittedName>
</protein>
<dbReference type="EMBL" id="CADCTG010000269">
    <property type="protein sequence ID" value="CAA9277735.1"/>
    <property type="molecule type" value="Genomic_DNA"/>
</dbReference>
<dbReference type="Pfam" id="PF01548">
    <property type="entry name" value="DEDD_Tnp_IS110"/>
    <property type="match status" value="1"/>
</dbReference>
<reference evidence="3" key="1">
    <citation type="submission" date="2020-02" db="EMBL/GenBank/DDBJ databases">
        <authorList>
            <person name="Meier V. D."/>
        </authorList>
    </citation>
    <scope>NUCLEOTIDE SEQUENCE</scope>
    <source>
        <strain evidence="3">AVDCRST_MAG08</strain>
    </source>
</reference>
<dbReference type="InterPro" id="IPR003346">
    <property type="entry name" value="Transposase_20"/>
</dbReference>
<dbReference type="AlphaFoldDB" id="A0A6J4JGW4"/>